<proteinExistence type="inferred from homology"/>
<keyword evidence="2 8" id="KW-0796">Tight junction</keyword>
<keyword evidence="3 8" id="KW-1003">Cell membrane</keyword>
<dbReference type="Pfam" id="PF00822">
    <property type="entry name" value="PMP22_Claudin"/>
    <property type="match status" value="1"/>
</dbReference>
<sequence length="76" mass="8342">MAATLCQVMGFILSLIGVIGMIVATAMDSWATQDRQDTIITSIYMTYGLWNSCVRQSAGMTECRPYFTILGLPVVD</sequence>
<keyword evidence="7 8" id="KW-0472">Membrane</keyword>
<dbReference type="InterPro" id="IPR017974">
    <property type="entry name" value="Claudin_CS"/>
</dbReference>
<evidence type="ECO:0000313" key="10">
    <source>
        <dbReference type="Proteomes" id="UP001148018"/>
    </source>
</evidence>
<evidence type="ECO:0000256" key="8">
    <source>
        <dbReference type="RuleBase" id="RU060637"/>
    </source>
</evidence>
<protein>
    <recommendedName>
        <fullName evidence="8">Claudin</fullName>
    </recommendedName>
</protein>
<comment type="function">
    <text evidence="8">Claudins function as major constituents of the tight junction complexes that regulate the permeability of epithelia.</text>
</comment>
<comment type="caution">
    <text evidence="9">The sequence shown here is derived from an EMBL/GenBank/DDBJ whole genome shotgun (WGS) entry which is preliminary data.</text>
</comment>
<evidence type="ECO:0000256" key="4">
    <source>
        <dbReference type="ARBA" id="ARBA00022692"/>
    </source>
</evidence>
<dbReference type="PANTHER" id="PTHR12002">
    <property type="entry name" value="CLAUDIN"/>
    <property type="match status" value="1"/>
</dbReference>
<dbReference type="GO" id="GO:0005198">
    <property type="term" value="F:structural molecule activity"/>
    <property type="evidence" value="ECO:0007669"/>
    <property type="project" value="InterPro"/>
</dbReference>
<dbReference type="GO" id="GO:0005886">
    <property type="term" value="C:plasma membrane"/>
    <property type="evidence" value="ECO:0007669"/>
    <property type="project" value="UniProtKB-SubCell"/>
</dbReference>
<dbReference type="AlphaFoldDB" id="A0A9Q0E6R0"/>
<evidence type="ECO:0000256" key="7">
    <source>
        <dbReference type="ARBA" id="ARBA00023136"/>
    </source>
</evidence>
<dbReference type="PROSITE" id="PS01346">
    <property type="entry name" value="CLAUDIN"/>
    <property type="match status" value="1"/>
</dbReference>
<dbReference type="OrthoDB" id="8795554at2759"/>
<dbReference type="GO" id="GO:0005923">
    <property type="term" value="C:bicellular tight junction"/>
    <property type="evidence" value="ECO:0007669"/>
    <property type="project" value="UniProtKB-SubCell"/>
</dbReference>
<keyword evidence="4 8" id="KW-0812">Transmembrane</keyword>
<evidence type="ECO:0000256" key="2">
    <source>
        <dbReference type="ARBA" id="ARBA00022427"/>
    </source>
</evidence>
<comment type="subcellular location">
    <subcellularLocation>
        <location evidence="8">Cell junction</location>
        <location evidence="8">Tight junction</location>
    </subcellularLocation>
    <subcellularLocation>
        <location evidence="8">Cell membrane</location>
        <topology evidence="8">Multi-pass membrane protein</topology>
    </subcellularLocation>
</comment>
<dbReference type="EMBL" id="JANIIK010000048">
    <property type="protein sequence ID" value="KAJ3599012.1"/>
    <property type="molecule type" value="Genomic_DNA"/>
</dbReference>
<comment type="similarity">
    <text evidence="1 8">Belongs to the claudin family.</text>
</comment>
<keyword evidence="6 8" id="KW-1133">Transmembrane helix</keyword>
<keyword evidence="5 8" id="KW-0965">Cell junction</keyword>
<evidence type="ECO:0000256" key="3">
    <source>
        <dbReference type="ARBA" id="ARBA00022475"/>
    </source>
</evidence>
<gene>
    <name evidence="9" type="ORF">NHX12_032975</name>
</gene>
<evidence type="ECO:0000256" key="6">
    <source>
        <dbReference type="ARBA" id="ARBA00022989"/>
    </source>
</evidence>
<dbReference type="Gene3D" id="1.20.140.150">
    <property type="match status" value="1"/>
</dbReference>
<comment type="caution">
    <text evidence="8">Lacks conserved residue(s) required for the propagation of feature annotation.</text>
</comment>
<reference evidence="9" key="1">
    <citation type="submission" date="2022-07" db="EMBL/GenBank/DDBJ databases">
        <title>Chromosome-level genome of Muraenolepis orangiensis.</title>
        <authorList>
            <person name="Kim J."/>
        </authorList>
    </citation>
    <scope>NUCLEOTIDE SEQUENCE</scope>
    <source>
        <strain evidence="9">KU_S4_2022</strain>
        <tissue evidence="9">Muscle</tissue>
    </source>
</reference>
<evidence type="ECO:0000313" key="9">
    <source>
        <dbReference type="EMBL" id="KAJ3599012.1"/>
    </source>
</evidence>
<dbReference type="InterPro" id="IPR006187">
    <property type="entry name" value="Claudin"/>
</dbReference>
<evidence type="ECO:0000256" key="1">
    <source>
        <dbReference type="ARBA" id="ARBA00008295"/>
    </source>
</evidence>
<name>A0A9Q0E6R0_9TELE</name>
<dbReference type="Proteomes" id="UP001148018">
    <property type="component" value="Unassembled WGS sequence"/>
</dbReference>
<evidence type="ECO:0000256" key="5">
    <source>
        <dbReference type="ARBA" id="ARBA00022949"/>
    </source>
</evidence>
<organism evidence="9 10">
    <name type="scientific">Muraenolepis orangiensis</name>
    <name type="common">Patagonian moray cod</name>
    <dbReference type="NCBI Taxonomy" id="630683"/>
    <lineage>
        <taxon>Eukaryota</taxon>
        <taxon>Metazoa</taxon>
        <taxon>Chordata</taxon>
        <taxon>Craniata</taxon>
        <taxon>Vertebrata</taxon>
        <taxon>Euteleostomi</taxon>
        <taxon>Actinopterygii</taxon>
        <taxon>Neopterygii</taxon>
        <taxon>Teleostei</taxon>
        <taxon>Neoteleostei</taxon>
        <taxon>Acanthomorphata</taxon>
        <taxon>Zeiogadaria</taxon>
        <taxon>Gadariae</taxon>
        <taxon>Gadiformes</taxon>
        <taxon>Muraenolepidoidei</taxon>
        <taxon>Muraenolepididae</taxon>
        <taxon>Muraenolepis</taxon>
    </lineage>
</organism>
<accession>A0A9Q0E6R0</accession>
<keyword evidence="10" id="KW-1185">Reference proteome</keyword>
<dbReference type="InterPro" id="IPR004031">
    <property type="entry name" value="PMP22/EMP/MP20/Claudin"/>
</dbReference>
<feature type="transmembrane region" description="Helical" evidence="8">
    <location>
        <begin position="6"/>
        <end position="27"/>
    </location>
</feature>